<evidence type="ECO:0000256" key="4">
    <source>
        <dbReference type="SAM" id="MobiDB-lite"/>
    </source>
</evidence>
<dbReference type="Proteomes" id="UP000320672">
    <property type="component" value="Chromosome"/>
</dbReference>
<comment type="subcellular location">
    <subcellularLocation>
        <location evidence="1">Cell envelope</location>
    </subcellularLocation>
</comment>
<evidence type="ECO:0000256" key="3">
    <source>
        <dbReference type="SAM" id="Coils"/>
    </source>
</evidence>
<name>A0A517MCB1_9BACT</name>
<dbReference type="PANTHER" id="PTHR32347:SF23">
    <property type="entry name" value="BLL5650 PROTEIN"/>
    <property type="match status" value="1"/>
</dbReference>
<feature type="transmembrane region" description="Helical" evidence="5">
    <location>
        <begin position="21"/>
        <end position="42"/>
    </location>
</feature>
<dbReference type="KEGG" id="rml:FF011L_12690"/>
<keyword evidence="5" id="KW-0812">Transmembrane</keyword>
<organism evidence="7 8">
    <name type="scientific">Roseimaritima multifibrata</name>
    <dbReference type="NCBI Taxonomy" id="1930274"/>
    <lineage>
        <taxon>Bacteria</taxon>
        <taxon>Pseudomonadati</taxon>
        <taxon>Planctomycetota</taxon>
        <taxon>Planctomycetia</taxon>
        <taxon>Pirellulales</taxon>
        <taxon>Pirellulaceae</taxon>
        <taxon>Roseimaritima</taxon>
    </lineage>
</organism>
<keyword evidence="8" id="KW-1185">Reference proteome</keyword>
<evidence type="ECO:0000313" key="7">
    <source>
        <dbReference type="EMBL" id="QDS92522.1"/>
    </source>
</evidence>
<reference evidence="7 8" key="1">
    <citation type="submission" date="2019-02" db="EMBL/GenBank/DDBJ databases">
        <title>Deep-cultivation of Planctomycetes and their phenomic and genomic characterization uncovers novel biology.</title>
        <authorList>
            <person name="Wiegand S."/>
            <person name="Jogler M."/>
            <person name="Boedeker C."/>
            <person name="Pinto D."/>
            <person name="Vollmers J."/>
            <person name="Rivas-Marin E."/>
            <person name="Kohn T."/>
            <person name="Peeters S.H."/>
            <person name="Heuer A."/>
            <person name="Rast P."/>
            <person name="Oberbeckmann S."/>
            <person name="Bunk B."/>
            <person name="Jeske O."/>
            <person name="Meyerdierks A."/>
            <person name="Storesund J.E."/>
            <person name="Kallscheuer N."/>
            <person name="Luecker S."/>
            <person name="Lage O.M."/>
            <person name="Pohl T."/>
            <person name="Merkel B.J."/>
            <person name="Hornburger P."/>
            <person name="Mueller R.-W."/>
            <person name="Bruemmer F."/>
            <person name="Labrenz M."/>
            <person name="Spormann A.M."/>
            <person name="Op den Camp H."/>
            <person name="Overmann J."/>
            <person name="Amann R."/>
            <person name="Jetten M.S.M."/>
            <person name="Mascher T."/>
            <person name="Medema M.H."/>
            <person name="Devos D.P."/>
            <person name="Kaster A.-K."/>
            <person name="Ovreas L."/>
            <person name="Rohde M."/>
            <person name="Galperin M.Y."/>
            <person name="Jogler C."/>
        </authorList>
    </citation>
    <scope>NUCLEOTIDE SEQUENCE [LARGE SCALE GENOMIC DNA]</scope>
    <source>
        <strain evidence="7 8">FF011L</strain>
    </source>
</reference>
<protein>
    <submittedName>
        <fullName evidence="7">Efflux system component YknX</fullName>
    </submittedName>
</protein>
<evidence type="ECO:0000313" key="8">
    <source>
        <dbReference type="Proteomes" id="UP000320672"/>
    </source>
</evidence>
<dbReference type="InterPro" id="IPR050465">
    <property type="entry name" value="UPF0194_transport"/>
</dbReference>
<dbReference type="GO" id="GO:0030313">
    <property type="term" value="C:cell envelope"/>
    <property type="evidence" value="ECO:0007669"/>
    <property type="project" value="UniProtKB-SubCell"/>
</dbReference>
<feature type="coiled-coil region" evidence="3">
    <location>
        <begin position="180"/>
        <end position="207"/>
    </location>
</feature>
<dbReference type="RefSeq" id="WP_145350759.1">
    <property type="nucleotide sequence ID" value="NZ_CP036262.1"/>
</dbReference>
<dbReference type="EMBL" id="CP036262">
    <property type="protein sequence ID" value="QDS92522.1"/>
    <property type="molecule type" value="Genomic_DNA"/>
</dbReference>
<evidence type="ECO:0000256" key="1">
    <source>
        <dbReference type="ARBA" id="ARBA00004196"/>
    </source>
</evidence>
<dbReference type="InterPro" id="IPR058636">
    <property type="entry name" value="Beta-barrel_YknX"/>
</dbReference>
<evidence type="ECO:0000256" key="2">
    <source>
        <dbReference type="ARBA" id="ARBA00023054"/>
    </source>
</evidence>
<keyword evidence="2 3" id="KW-0175">Coiled coil</keyword>
<keyword evidence="5" id="KW-0472">Membrane</keyword>
<feature type="region of interest" description="Disordered" evidence="4">
    <location>
        <begin position="514"/>
        <end position="546"/>
    </location>
</feature>
<feature type="domain" description="YknX-like beta-barrel" evidence="6">
    <location>
        <begin position="369"/>
        <end position="448"/>
    </location>
</feature>
<sequence>MSNEAKTSEHSSARAFSMRNIAPWGAGIVILLAISSLLAANWPHKGNDLAARALWHEVDRTGLSISVIERGNLESQDNVTVYCEVEDVQRDGINGTPIVWIVENGSSVKKGDLLVELESTPMQEALDEQLLDTEEARTQQFQAEANYDNQMTQNSTAEAEAKLNVELARLNLQMYIDEENGTHRLQIEEVKRAIDDINNEILAAQASMELKDEDRRGLQSLFKLGYANRNELRRSELSYLQAEGQYAAKLNQLKTKLASLGKMQDYERRMQIMTLEGKLNTAIRSQEQTVRNNEAVLAQRKSLLRTRTEQLKKEEERLLRYQTQLKLCKIYAPQDGMVAYASGRNIEIREGVPIRMRQHLLSIPLLSQMQVRTAVHESVLDQMQQGLTATITVDAFPDREYQGKVHSIAVLPDQNGLRGSGTKVYETVITIDTEVENLKPGMTAVAEIHIDEAPDVIAVPVQSILERDGETYCMKEGPEGVSPCRVNLGRSNDAYVEILDGIDASDRIALNPTDIADGLPEDQTWSTDDASQDIPHPNPELVAAAN</sequence>
<accession>A0A517MCB1</accession>
<proteinExistence type="predicted"/>
<evidence type="ECO:0000256" key="5">
    <source>
        <dbReference type="SAM" id="Phobius"/>
    </source>
</evidence>
<evidence type="ECO:0000259" key="6">
    <source>
        <dbReference type="Pfam" id="PF25990"/>
    </source>
</evidence>
<keyword evidence="5" id="KW-1133">Transmembrane helix</keyword>
<gene>
    <name evidence="7" type="primary">yknX</name>
    <name evidence="7" type="ORF">FF011L_12690</name>
</gene>
<dbReference type="OrthoDB" id="259669at2"/>
<dbReference type="Gene3D" id="2.40.420.20">
    <property type="match status" value="1"/>
</dbReference>
<dbReference type="AlphaFoldDB" id="A0A517MCB1"/>
<dbReference type="Gene3D" id="2.40.30.170">
    <property type="match status" value="1"/>
</dbReference>
<dbReference type="Pfam" id="PF25990">
    <property type="entry name" value="Beta-barrel_YknX"/>
    <property type="match status" value="1"/>
</dbReference>
<dbReference type="PANTHER" id="PTHR32347">
    <property type="entry name" value="EFFLUX SYSTEM COMPONENT YKNX-RELATED"/>
    <property type="match status" value="1"/>
</dbReference>